<evidence type="ECO:0000259" key="7">
    <source>
        <dbReference type="Pfam" id="PF02687"/>
    </source>
</evidence>
<dbReference type="InterPro" id="IPR003838">
    <property type="entry name" value="ABC3_permease_C"/>
</dbReference>
<proteinExistence type="predicted"/>
<organism evidence="8 9">
    <name type="scientific">Blastococcus carthaginiensis</name>
    <dbReference type="NCBI Taxonomy" id="3050034"/>
    <lineage>
        <taxon>Bacteria</taxon>
        <taxon>Bacillati</taxon>
        <taxon>Actinomycetota</taxon>
        <taxon>Actinomycetes</taxon>
        <taxon>Geodermatophilales</taxon>
        <taxon>Geodermatophilaceae</taxon>
        <taxon>Blastococcus</taxon>
    </lineage>
</organism>
<keyword evidence="3 6" id="KW-0812">Transmembrane</keyword>
<name>A0ABT9I677_9ACTN</name>
<feature type="transmembrane region" description="Helical" evidence="6">
    <location>
        <begin position="440"/>
        <end position="468"/>
    </location>
</feature>
<comment type="caution">
    <text evidence="8">The sequence shown here is derived from an EMBL/GenBank/DDBJ whole genome shotgun (WGS) entry which is preliminary data.</text>
</comment>
<comment type="subcellular location">
    <subcellularLocation>
        <location evidence="1">Cell membrane</location>
        <topology evidence="1">Multi-pass membrane protein</topology>
    </subcellularLocation>
</comment>
<evidence type="ECO:0000256" key="4">
    <source>
        <dbReference type="ARBA" id="ARBA00022989"/>
    </source>
</evidence>
<protein>
    <submittedName>
        <fullName evidence="8">ABC transporter permease</fullName>
    </submittedName>
</protein>
<keyword evidence="5 6" id="KW-0472">Membrane</keyword>
<feature type="transmembrane region" description="Helical" evidence="6">
    <location>
        <begin position="847"/>
        <end position="869"/>
    </location>
</feature>
<dbReference type="Pfam" id="PF02687">
    <property type="entry name" value="FtsX"/>
    <property type="match status" value="2"/>
</dbReference>
<reference evidence="9" key="1">
    <citation type="submission" date="2023-05" db="EMBL/GenBank/DDBJ databases">
        <title>Draft genome of Pseudofrankia sp. BMG5.37.</title>
        <authorList>
            <person name="Gtari M."/>
            <person name="Ghodhbane F."/>
            <person name="Sbissi I."/>
        </authorList>
    </citation>
    <scope>NUCLEOTIDE SEQUENCE [LARGE SCALE GENOMIC DNA]</scope>
    <source>
        <strain evidence="9">BMG 814</strain>
    </source>
</reference>
<feature type="transmembrane region" description="Helical" evidence="6">
    <location>
        <begin position="489"/>
        <end position="509"/>
    </location>
</feature>
<feature type="domain" description="ABC3 transporter permease C-terminal" evidence="7">
    <location>
        <begin position="755"/>
        <end position="868"/>
    </location>
</feature>
<feature type="transmembrane region" description="Helical" evidence="6">
    <location>
        <begin position="369"/>
        <end position="389"/>
    </location>
</feature>
<evidence type="ECO:0000256" key="6">
    <source>
        <dbReference type="SAM" id="Phobius"/>
    </source>
</evidence>
<dbReference type="RefSeq" id="WP_305997842.1">
    <property type="nucleotide sequence ID" value="NZ_JASNFN010000001.1"/>
</dbReference>
<sequence length="881" mass="89548">MGRWLTRWRLAVRIARRDARRARGRTALVLLMIGLPVLAVSAADTFARTVDVSAEEARPALLGGADARITAAFRSPVWVDPASGQLVGSDGPPAQEPWSRAEVAAALPEGSRVVEAVSGRTRYRTDSGYARVNALAADPGDPLLAGTLELVEGRLPSRAGEVAISPQLAERGLVVGQELALTRDDVPARIVGVVRQPRQFTGVLMLLRAERADLLVRTGATFYADVPGGLEWAAVQDLNEQGLAVLSREVAEDPPPAEAWQPGGGWGTGPDAGVAVLALIGVSILLEVVLLAGPAFAVGVRRQRRDLALLAAGGGAPGDLRRVVLASGLVLGGVGALLGVGLGTGLGLVLVPVIGAFVELGAGPAEVPVLDLVGLVAVAVLAGLAAAAVPARQAARMPVVDALAGRRGQARTSWRSPVLGLVLAAVGLALVVLGTRGTELGIAGGAVLLVLGVVAATPWLLGLLAPLARRLPISGRIAVRDATRNRGRTAPALAAVMATVAGITALLVGSASDSAQDRRDYQPAAVEGAGIAYLGGLDEQSRAQVAEALRDQVPGRDVHLVRVADTGGADGWRELAPVTPGCTTGPVDCTWFPDVSGAVSAGGSLLVVEAGGAEALTPRGLPETASRALAEGTAVVFGSGAVDERGEVQLAAVAYDENGERRVTSTAALPAVEVPIPPPNDGGLTRIPAAVLVPPSLADRLPVEFTPIELVVGGPGDPVTPEQERRADRLLSALGAGELRVERGWSDDLALPRLVLLALGSVLVLVATGTATGLALSDARPDFATLAALGAAPRTRRFVAMGSAAVIAGGGALLGTLVGLAPGIAVAYPLTSTDYGAGVNPVVDVPWLLLAAVAFAVPLMAVAVTGLVVRSRLPMVSRLPG</sequence>
<dbReference type="InterPro" id="IPR038766">
    <property type="entry name" value="Membrane_comp_ABC_pdt"/>
</dbReference>
<dbReference type="PANTHER" id="PTHR30287:SF1">
    <property type="entry name" value="INNER MEMBRANE PROTEIN"/>
    <property type="match status" value="1"/>
</dbReference>
<keyword evidence="9" id="KW-1185">Reference proteome</keyword>
<evidence type="ECO:0000256" key="3">
    <source>
        <dbReference type="ARBA" id="ARBA00022692"/>
    </source>
</evidence>
<evidence type="ECO:0000256" key="5">
    <source>
        <dbReference type="ARBA" id="ARBA00023136"/>
    </source>
</evidence>
<keyword evidence="2" id="KW-1003">Cell membrane</keyword>
<feature type="transmembrane region" description="Helical" evidence="6">
    <location>
        <begin position="754"/>
        <end position="777"/>
    </location>
</feature>
<evidence type="ECO:0000256" key="2">
    <source>
        <dbReference type="ARBA" id="ARBA00022475"/>
    </source>
</evidence>
<dbReference type="PANTHER" id="PTHR30287">
    <property type="entry name" value="MEMBRANE COMPONENT OF PREDICTED ABC SUPERFAMILY METABOLITE UPTAKE TRANSPORTER"/>
    <property type="match status" value="1"/>
</dbReference>
<evidence type="ECO:0000313" key="9">
    <source>
        <dbReference type="Proteomes" id="UP001233673"/>
    </source>
</evidence>
<feature type="transmembrane region" description="Helical" evidence="6">
    <location>
        <begin position="416"/>
        <end position="434"/>
    </location>
</feature>
<feature type="domain" description="ABC3 transporter permease C-terminal" evidence="7">
    <location>
        <begin position="280"/>
        <end position="398"/>
    </location>
</feature>
<evidence type="ECO:0000256" key="1">
    <source>
        <dbReference type="ARBA" id="ARBA00004651"/>
    </source>
</evidence>
<evidence type="ECO:0000313" key="8">
    <source>
        <dbReference type="EMBL" id="MDP5181065.1"/>
    </source>
</evidence>
<feature type="transmembrane region" description="Helical" evidence="6">
    <location>
        <begin position="329"/>
        <end position="357"/>
    </location>
</feature>
<gene>
    <name evidence="8" type="ORF">QOZ88_00295</name>
</gene>
<dbReference type="EMBL" id="JASNFN010000001">
    <property type="protein sequence ID" value="MDP5181065.1"/>
    <property type="molecule type" value="Genomic_DNA"/>
</dbReference>
<dbReference type="Proteomes" id="UP001233673">
    <property type="component" value="Unassembled WGS sequence"/>
</dbReference>
<keyword evidence="4 6" id="KW-1133">Transmembrane helix</keyword>
<accession>A0ABT9I677</accession>
<feature type="transmembrane region" description="Helical" evidence="6">
    <location>
        <begin position="798"/>
        <end position="827"/>
    </location>
</feature>
<feature type="transmembrane region" description="Helical" evidence="6">
    <location>
        <begin position="276"/>
        <end position="300"/>
    </location>
</feature>